<sequence length="65" mass="7598">LASVVGIEYYDGCNILIDNSKISEIQEISENVLLENEIWTEEELSKFKILYYKTKEILEKPDNDN</sequence>
<evidence type="ECO:0000313" key="2">
    <source>
        <dbReference type="Proteomes" id="UP000789901"/>
    </source>
</evidence>
<comment type="caution">
    <text evidence="1">The sequence shown here is derived from an EMBL/GenBank/DDBJ whole genome shotgun (WGS) entry which is preliminary data.</text>
</comment>
<keyword evidence="2" id="KW-1185">Reference proteome</keyword>
<evidence type="ECO:0000313" key="1">
    <source>
        <dbReference type="EMBL" id="CAG8810010.1"/>
    </source>
</evidence>
<reference evidence="1 2" key="1">
    <citation type="submission" date="2021-06" db="EMBL/GenBank/DDBJ databases">
        <authorList>
            <person name="Kallberg Y."/>
            <person name="Tangrot J."/>
            <person name="Rosling A."/>
        </authorList>
    </citation>
    <scope>NUCLEOTIDE SEQUENCE [LARGE SCALE GENOMIC DNA]</scope>
    <source>
        <strain evidence="1 2">120-4 pot B 10/14</strain>
    </source>
</reference>
<dbReference type="EMBL" id="CAJVQB010027140">
    <property type="protein sequence ID" value="CAG8810010.1"/>
    <property type="molecule type" value="Genomic_DNA"/>
</dbReference>
<proteinExistence type="predicted"/>
<organism evidence="1 2">
    <name type="scientific">Gigaspora margarita</name>
    <dbReference type="NCBI Taxonomy" id="4874"/>
    <lineage>
        <taxon>Eukaryota</taxon>
        <taxon>Fungi</taxon>
        <taxon>Fungi incertae sedis</taxon>
        <taxon>Mucoromycota</taxon>
        <taxon>Glomeromycotina</taxon>
        <taxon>Glomeromycetes</taxon>
        <taxon>Diversisporales</taxon>
        <taxon>Gigasporaceae</taxon>
        <taxon>Gigaspora</taxon>
    </lineage>
</organism>
<feature type="non-terminal residue" evidence="1">
    <location>
        <position position="1"/>
    </location>
</feature>
<gene>
    <name evidence="1" type="ORF">GMARGA_LOCUS25010</name>
</gene>
<protein>
    <submittedName>
        <fullName evidence="1">34106_t:CDS:1</fullName>
    </submittedName>
</protein>
<accession>A0ABN7W266</accession>
<name>A0ABN7W266_GIGMA</name>
<dbReference type="Proteomes" id="UP000789901">
    <property type="component" value="Unassembled WGS sequence"/>
</dbReference>